<keyword evidence="2" id="KW-1185">Reference proteome</keyword>
<evidence type="ECO:0000313" key="1">
    <source>
        <dbReference type="EMBL" id="MBB4984964.1"/>
    </source>
</evidence>
<dbReference type="RefSeq" id="WP_184932194.1">
    <property type="nucleotide sequence ID" value="NZ_JACHJY010000009.1"/>
</dbReference>
<reference evidence="1 2" key="1">
    <citation type="submission" date="2020-08" db="EMBL/GenBank/DDBJ databases">
        <title>Genomic Encyclopedia of Type Strains, Phase III (KMG-III): the genomes of soil and plant-associated and newly described type strains.</title>
        <authorList>
            <person name="Whitman W."/>
        </authorList>
    </citation>
    <scope>NUCLEOTIDE SEQUENCE [LARGE SCALE GENOMIC DNA]</scope>
    <source>
        <strain evidence="1 2">SFB5A</strain>
    </source>
</reference>
<sequence length="81" mass="8597">MDHAITPDVANHVLFHFGRGGYQAGSFTTHLLCAFAIADEQHFFRLSEAFPEYGAAVAAIQYDPKGVANLTAIATSGEVAA</sequence>
<gene>
    <name evidence="1" type="ORF">GGE06_005914</name>
</gene>
<dbReference type="EMBL" id="JACHJY010000009">
    <property type="protein sequence ID" value="MBB4984964.1"/>
    <property type="molecule type" value="Genomic_DNA"/>
</dbReference>
<accession>A0A7W7XDP4</accession>
<dbReference type="AlphaFoldDB" id="A0A7W7XDP4"/>
<evidence type="ECO:0000313" key="2">
    <source>
        <dbReference type="Proteomes" id="UP000582643"/>
    </source>
</evidence>
<name>A0A7W7XDP4_9ACTN</name>
<comment type="caution">
    <text evidence="1">The sequence shown here is derived from an EMBL/GenBank/DDBJ whole genome shotgun (WGS) entry which is preliminary data.</text>
</comment>
<protein>
    <submittedName>
        <fullName evidence="1">Uncharacterized protein</fullName>
    </submittedName>
</protein>
<organism evidence="1 2">
    <name type="scientific">Streptomyces nymphaeiformis</name>
    <dbReference type="NCBI Taxonomy" id="2663842"/>
    <lineage>
        <taxon>Bacteria</taxon>
        <taxon>Bacillati</taxon>
        <taxon>Actinomycetota</taxon>
        <taxon>Actinomycetes</taxon>
        <taxon>Kitasatosporales</taxon>
        <taxon>Streptomycetaceae</taxon>
        <taxon>Streptomyces</taxon>
    </lineage>
</organism>
<dbReference type="Proteomes" id="UP000582643">
    <property type="component" value="Unassembled WGS sequence"/>
</dbReference>
<proteinExistence type="predicted"/>